<dbReference type="InterPro" id="IPR002550">
    <property type="entry name" value="CNNM"/>
</dbReference>
<dbReference type="PROSITE" id="PS51846">
    <property type="entry name" value="CNNM"/>
    <property type="match status" value="1"/>
</dbReference>
<feature type="domain" description="CBS" evidence="12">
    <location>
        <begin position="287"/>
        <end position="344"/>
    </location>
</feature>
<feature type="transmembrane region" description="Helical" evidence="11">
    <location>
        <begin position="60"/>
        <end position="80"/>
    </location>
</feature>
<evidence type="ECO:0000256" key="4">
    <source>
        <dbReference type="ARBA" id="ARBA00022692"/>
    </source>
</evidence>
<dbReference type="PANTHER" id="PTHR43099">
    <property type="entry name" value="UPF0053 PROTEIN YRKA"/>
    <property type="match status" value="1"/>
</dbReference>
<evidence type="ECO:0000259" key="12">
    <source>
        <dbReference type="PROSITE" id="PS51371"/>
    </source>
</evidence>
<evidence type="ECO:0000256" key="2">
    <source>
        <dbReference type="ARBA" id="ARBA00006337"/>
    </source>
</evidence>
<dbReference type="InterPro" id="IPR000644">
    <property type="entry name" value="CBS_dom"/>
</dbReference>
<keyword evidence="5" id="KW-0677">Repeat</keyword>
<keyword evidence="8 10" id="KW-0472">Membrane</keyword>
<reference evidence="14" key="1">
    <citation type="submission" date="2022-06" db="EMBL/GenBank/DDBJ databases">
        <title>Aquibacillus sp. a new bacterium isolated from soil saline samples.</title>
        <authorList>
            <person name="Galisteo C."/>
            <person name="De La Haba R."/>
            <person name="Sanchez-Porro C."/>
            <person name="Ventosa A."/>
        </authorList>
    </citation>
    <scope>NUCLEOTIDE SEQUENCE</scope>
    <source>
        <strain evidence="14">JCM 12387</strain>
    </source>
</reference>
<feature type="transmembrane region" description="Helical" evidence="11">
    <location>
        <begin position="6"/>
        <end position="30"/>
    </location>
</feature>
<feature type="domain" description="CBS" evidence="12">
    <location>
        <begin position="222"/>
        <end position="282"/>
    </location>
</feature>
<feature type="domain" description="CNNM transmembrane" evidence="13">
    <location>
        <begin position="1"/>
        <end position="203"/>
    </location>
</feature>
<evidence type="ECO:0000313" key="14">
    <source>
        <dbReference type="EMBL" id="MDC3419345.1"/>
    </source>
</evidence>
<dbReference type="InterPro" id="IPR016169">
    <property type="entry name" value="FAD-bd_PCMH_sub2"/>
</dbReference>
<dbReference type="SUPFAM" id="SSF56176">
    <property type="entry name" value="FAD-binding/transporter-associated domain-like"/>
    <property type="match status" value="1"/>
</dbReference>
<dbReference type="FunFam" id="3.10.580.10:FF:000002">
    <property type="entry name" value="Magnesium/cobalt efflux protein CorC"/>
    <property type="match status" value="1"/>
</dbReference>
<evidence type="ECO:0000256" key="9">
    <source>
        <dbReference type="PROSITE-ProRule" id="PRU00703"/>
    </source>
</evidence>
<dbReference type="Pfam" id="PF00571">
    <property type="entry name" value="CBS"/>
    <property type="match status" value="2"/>
</dbReference>
<evidence type="ECO:0000256" key="1">
    <source>
        <dbReference type="ARBA" id="ARBA00004651"/>
    </source>
</evidence>
<evidence type="ECO:0000259" key="13">
    <source>
        <dbReference type="PROSITE" id="PS51846"/>
    </source>
</evidence>
<dbReference type="PANTHER" id="PTHR43099:SF2">
    <property type="entry name" value="UPF0053 PROTEIN YRKA"/>
    <property type="match status" value="1"/>
</dbReference>
<keyword evidence="15" id="KW-1185">Reference proteome</keyword>
<feature type="transmembrane region" description="Helical" evidence="11">
    <location>
        <begin position="100"/>
        <end position="125"/>
    </location>
</feature>
<protein>
    <submittedName>
        <fullName evidence="14">Hemolysin family protein</fullName>
    </submittedName>
</protein>
<dbReference type="RefSeq" id="WP_259870282.1">
    <property type="nucleotide sequence ID" value="NZ_JAMQJZ010000002.1"/>
</dbReference>
<proteinExistence type="inferred from homology"/>
<dbReference type="InterPro" id="IPR036318">
    <property type="entry name" value="FAD-bd_PCMH-like_sf"/>
</dbReference>
<comment type="caution">
    <text evidence="14">The sequence shown here is derived from an EMBL/GenBank/DDBJ whole genome shotgun (WGS) entry which is preliminary data.</text>
</comment>
<dbReference type="SMART" id="SM01091">
    <property type="entry name" value="CorC_HlyC"/>
    <property type="match status" value="1"/>
</dbReference>
<dbReference type="GO" id="GO:0050660">
    <property type="term" value="F:flavin adenine dinucleotide binding"/>
    <property type="evidence" value="ECO:0007669"/>
    <property type="project" value="InterPro"/>
</dbReference>
<dbReference type="AlphaFoldDB" id="A0A9X3WGJ4"/>
<evidence type="ECO:0000313" key="15">
    <source>
        <dbReference type="Proteomes" id="UP001145072"/>
    </source>
</evidence>
<dbReference type="PROSITE" id="PS51371">
    <property type="entry name" value="CBS"/>
    <property type="match status" value="2"/>
</dbReference>
<dbReference type="Pfam" id="PF03471">
    <property type="entry name" value="CorC_HlyC"/>
    <property type="match status" value="1"/>
</dbReference>
<gene>
    <name evidence="14" type="ORF">NC661_03080</name>
</gene>
<dbReference type="Proteomes" id="UP001145072">
    <property type="component" value="Unassembled WGS sequence"/>
</dbReference>
<comment type="subcellular location">
    <subcellularLocation>
        <location evidence="1">Cell membrane</location>
        <topology evidence="1">Multi-pass membrane protein</topology>
    </subcellularLocation>
</comment>
<organism evidence="14 15">
    <name type="scientific">Aquibacillus koreensis</name>
    <dbReference type="NCBI Taxonomy" id="279446"/>
    <lineage>
        <taxon>Bacteria</taxon>
        <taxon>Bacillati</taxon>
        <taxon>Bacillota</taxon>
        <taxon>Bacilli</taxon>
        <taxon>Bacillales</taxon>
        <taxon>Bacillaceae</taxon>
        <taxon>Aquibacillus</taxon>
    </lineage>
</organism>
<evidence type="ECO:0000256" key="5">
    <source>
        <dbReference type="ARBA" id="ARBA00022737"/>
    </source>
</evidence>
<keyword evidence="7 9" id="KW-0129">CBS domain</keyword>
<evidence type="ECO:0000256" key="7">
    <source>
        <dbReference type="ARBA" id="ARBA00023122"/>
    </source>
</evidence>
<evidence type="ECO:0000256" key="8">
    <source>
        <dbReference type="ARBA" id="ARBA00023136"/>
    </source>
</evidence>
<comment type="similarity">
    <text evidence="2">Belongs to the UPF0053 family.</text>
</comment>
<dbReference type="InterPro" id="IPR051676">
    <property type="entry name" value="UPF0053_domain"/>
</dbReference>
<dbReference type="Gene3D" id="3.30.465.10">
    <property type="match status" value="1"/>
</dbReference>
<dbReference type="InterPro" id="IPR044751">
    <property type="entry name" value="Ion_transp-like_CBS"/>
</dbReference>
<sequence length="453" mass="51377">MDIYTISNIFLLVILLALTAFFVASEFAVVKIRTSRIDQLIAEGNKKAVVAKKVVMDLDYYLSACQLGITVTALGLGAFSKPFVKELLNPVFDWLSVSDGVASIISYAISLSVVTYLHVVIGEMAPKTLAIEFSEKATLLLAGPLYWFGKIMYPFIQVLNGTSRVFLRMFGVPAAAHEQAYSEEELKIIMAQSFRGGEIDQTELKYMENVFSFDERVAKDIMVPRTDLVTIDKEMSYDEIIKILDEHNYTRYPVIENGDKDRIIGIVNAKKMLSHIVAGRESKLEEFIRDVPHVVEVTSIQDSFLKMQQAQVHMTVVMDEYGGTSGIITLEDVLEEIVGEIRDEFDADEVPDIRKASENKYIINGRVLLSELEDRFGLEFEDSEDLDTIAGWIQLKNFDIAQKGDEIKHGRHLWTVDQVDNFQIKQVIFHQDKEQEITEEKEASLSLTETSWR</sequence>
<dbReference type="EMBL" id="JAMQJZ010000002">
    <property type="protein sequence ID" value="MDC3419345.1"/>
    <property type="molecule type" value="Genomic_DNA"/>
</dbReference>
<dbReference type="GO" id="GO:0005886">
    <property type="term" value="C:plasma membrane"/>
    <property type="evidence" value="ECO:0007669"/>
    <property type="project" value="UniProtKB-SubCell"/>
</dbReference>
<dbReference type="InterPro" id="IPR005170">
    <property type="entry name" value="Transptr-assoc_dom"/>
</dbReference>
<evidence type="ECO:0000256" key="6">
    <source>
        <dbReference type="ARBA" id="ARBA00022989"/>
    </source>
</evidence>
<dbReference type="SUPFAM" id="SSF54631">
    <property type="entry name" value="CBS-domain pair"/>
    <property type="match status" value="1"/>
</dbReference>
<dbReference type="Gene3D" id="3.10.580.10">
    <property type="entry name" value="CBS-domain"/>
    <property type="match status" value="1"/>
</dbReference>
<keyword evidence="4 10" id="KW-0812">Transmembrane</keyword>
<accession>A0A9X3WGJ4</accession>
<dbReference type="CDD" id="cd04590">
    <property type="entry name" value="CBS_pair_CorC_HlyC_assoc"/>
    <property type="match status" value="1"/>
</dbReference>
<dbReference type="InterPro" id="IPR046342">
    <property type="entry name" value="CBS_dom_sf"/>
</dbReference>
<dbReference type="SMART" id="SM00116">
    <property type="entry name" value="CBS"/>
    <property type="match status" value="2"/>
</dbReference>
<evidence type="ECO:0000256" key="3">
    <source>
        <dbReference type="ARBA" id="ARBA00022475"/>
    </source>
</evidence>
<evidence type="ECO:0000256" key="10">
    <source>
        <dbReference type="PROSITE-ProRule" id="PRU01193"/>
    </source>
</evidence>
<name>A0A9X3WGJ4_9BACI</name>
<keyword evidence="3" id="KW-1003">Cell membrane</keyword>
<dbReference type="Pfam" id="PF01595">
    <property type="entry name" value="CNNM"/>
    <property type="match status" value="1"/>
</dbReference>
<keyword evidence="6 10" id="KW-1133">Transmembrane helix</keyword>
<evidence type="ECO:0000256" key="11">
    <source>
        <dbReference type="SAM" id="Phobius"/>
    </source>
</evidence>
<feature type="transmembrane region" description="Helical" evidence="11">
    <location>
        <begin position="137"/>
        <end position="156"/>
    </location>
</feature>